<evidence type="ECO:0000256" key="7">
    <source>
        <dbReference type="ARBA" id="ARBA00022801"/>
    </source>
</evidence>
<proteinExistence type="inferred from homology"/>
<evidence type="ECO:0000256" key="11">
    <source>
        <dbReference type="PROSITE-ProRule" id="PRU01011"/>
    </source>
</evidence>
<dbReference type="GeneID" id="107217096"/>
<dbReference type="Proteomes" id="UP000829291">
    <property type="component" value="Chromosome 5"/>
</dbReference>
<dbReference type="InterPro" id="IPR000585">
    <property type="entry name" value="Hemopexin-like_dom"/>
</dbReference>
<evidence type="ECO:0000256" key="9">
    <source>
        <dbReference type="ARBA" id="ARBA00023049"/>
    </source>
</evidence>
<evidence type="ECO:0000256" key="8">
    <source>
        <dbReference type="ARBA" id="ARBA00022833"/>
    </source>
</evidence>
<feature type="repeat" description="Hemopexin" evidence="11">
    <location>
        <begin position="527"/>
        <end position="574"/>
    </location>
</feature>
<dbReference type="InterPro" id="IPR033739">
    <property type="entry name" value="M10A_MMP"/>
</dbReference>
<accession>A0ABM3G5B2</accession>
<dbReference type="InterPro" id="IPR036375">
    <property type="entry name" value="Hemopexin-like_dom_sf"/>
</dbReference>
<feature type="repeat" description="Hemopexin" evidence="11">
    <location>
        <begin position="431"/>
        <end position="477"/>
    </location>
</feature>
<name>A0ABM3G5B2_NEOLC</name>
<dbReference type="Pfam" id="PF01471">
    <property type="entry name" value="PG_binding_1"/>
    <property type="match status" value="1"/>
</dbReference>
<evidence type="ECO:0000256" key="5">
    <source>
        <dbReference type="ARBA" id="ARBA00022729"/>
    </source>
</evidence>
<evidence type="ECO:0000256" key="10">
    <source>
        <dbReference type="ARBA" id="ARBA00023145"/>
    </source>
</evidence>
<dbReference type="SMART" id="SM00120">
    <property type="entry name" value="HX"/>
    <property type="match status" value="4"/>
</dbReference>
<keyword evidence="13" id="KW-1185">Reference proteome</keyword>
<dbReference type="PANTHER" id="PTHR10201">
    <property type="entry name" value="MATRIX METALLOPROTEINASE"/>
    <property type="match status" value="1"/>
</dbReference>
<keyword evidence="10" id="KW-0865">Zymogen</keyword>
<dbReference type="InterPro" id="IPR002477">
    <property type="entry name" value="Peptidoglycan-bd-like"/>
</dbReference>
<dbReference type="InterPro" id="IPR001818">
    <property type="entry name" value="Pept_M10_metallopeptidase"/>
</dbReference>
<dbReference type="InterPro" id="IPR018487">
    <property type="entry name" value="Hemopexin-like_repeat"/>
</dbReference>
<comment type="cofactor">
    <cofactor evidence="1">
        <name>Zn(2+)</name>
        <dbReference type="ChEBI" id="CHEBI:29105"/>
    </cofactor>
</comment>
<evidence type="ECO:0000256" key="3">
    <source>
        <dbReference type="ARBA" id="ARBA00022670"/>
    </source>
</evidence>
<dbReference type="InterPro" id="IPR021158">
    <property type="entry name" value="Pept_M10A_Zn_BS"/>
</dbReference>
<evidence type="ECO:0000256" key="4">
    <source>
        <dbReference type="ARBA" id="ARBA00022723"/>
    </source>
</evidence>
<gene>
    <name evidence="14" type="primary">LOC107217096</name>
</gene>
<sequence length="583" mass="66990">MSDSDKVHVGVHEGSVMMRYTVIQVLCIFILSIVEIRGAPISVEKSTDALSVPPAYALTFMKNFGYLPKGMPGAEAQYSQDSMVNALKTVQKFGNITQTGVFDNNTLQLMKSPRCGIPDVDRKVNTRRKRYVVGSKGWGKRNITYYIANWSPKLSEEAVSDEIARAFAVWGGYSRLNFKQINDPSADIILAFGRGEHGDGYAFDGPGNVLAHAFFPNEMGSYAGDLHFDDDEQWRIRPTESEDGTDFYSVAVHEIGHSLGLAHSPSPTSVMYAYYRGSNPDMQLDYDDILGLYQLYISQHVEDDDFAANEPITTTTERVTTEKDAEVNIVTEVPSRETTTERSYQVTYIGDYETVEDHLRHQSEDYDEVETYPTSTIPDICDGNFDAISVFRTELFVFKGEYLWRLSKRGIIQNGYPVKFHELFWQLPDYVKKIDAAYQREDDANIILFSGKQYWVYDGYSFIENSPRPLTDYGIDEGVDAIDAVQVWEKNKKVYLYRGEKFWRFNATSRMLDPGYPHNIRRWRGIPSHIDAAMTWIDGKTYFFKDKLFWKFDNLLIKTDNRYPLPAPQYWMGCPERLDTIWW</sequence>
<keyword evidence="8" id="KW-0862">Zinc</keyword>
<keyword evidence="3" id="KW-0645">Protease</keyword>
<evidence type="ECO:0000256" key="1">
    <source>
        <dbReference type="ARBA" id="ARBA00001947"/>
    </source>
</evidence>
<dbReference type="Gene3D" id="3.40.390.10">
    <property type="entry name" value="Collagenase (Catalytic Domain)"/>
    <property type="match status" value="1"/>
</dbReference>
<dbReference type="InterPro" id="IPR036365">
    <property type="entry name" value="PGBD-like_sf"/>
</dbReference>
<comment type="similarity">
    <text evidence="2">Belongs to the peptidase M10A family.</text>
</comment>
<keyword evidence="4" id="KW-0479">Metal-binding</keyword>
<dbReference type="SUPFAM" id="SSF47090">
    <property type="entry name" value="PGBD-like"/>
    <property type="match status" value="1"/>
</dbReference>
<dbReference type="PRINTS" id="PR00138">
    <property type="entry name" value="MATRIXIN"/>
</dbReference>
<dbReference type="SUPFAM" id="SSF55486">
    <property type="entry name" value="Metalloproteases ('zincins'), catalytic domain"/>
    <property type="match status" value="1"/>
</dbReference>
<dbReference type="SUPFAM" id="SSF50923">
    <property type="entry name" value="Hemopexin-like domain"/>
    <property type="match status" value="1"/>
</dbReference>
<evidence type="ECO:0000256" key="2">
    <source>
        <dbReference type="ARBA" id="ARBA00010370"/>
    </source>
</evidence>
<dbReference type="PIRSF" id="PIRSF001191">
    <property type="entry name" value="Peptidase_M10A_matrix"/>
    <property type="match status" value="1"/>
</dbReference>
<dbReference type="Pfam" id="PF00045">
    <property type="entry name" value="Hemopexin"/>
    <property type="match status" value="3"/>
</dbReference>
<feature type="repeat" description="Hemopexin" evidence="11">
    <location>
        <begin position="378"/>
        <end position="427"/>
    </location>
</feature>
<dbReference type="PROSITE" id="PS51642">
    <property type="entry name" value="HEMOPEXIN_2"/>
    <property type="match status" value="4"/>
</dbReference>
<organism evidence="13 14">
    <name type="scientific">Neodiprion lecontei</name>
    <name type="common">Redheaded pine sawfly</name>
    <dbReference type="NCBI Taxonomy" id="441921"/>
    <lineage>
        <taxon>Eukaryota</taxon>
        <taxon>Metazoa</taxon>
        <taxon>Ecdysozoa</taxon>
        <taxon>Arthropoda</taxon>
        <taxon>Hexapoda</taxon>
        <taxon>Insecta</taxon>
        <taxon>Pterygota</taxon>
        <taxon>Neoptera</taxon>
        <taxon>Endopterygota</taxon>
        <taxon>Hymenoptera</taxon>
        <taxon>Tenthredinoidea</taxon>
        <taxon>Diprionidae</taxon>
        <taxon>Diprioninae</taxon>
        <taxon>Neodiprion</taxon>
    </lineage>
</organism>
<reference evidence="14" key="1">
    <citation type="submission" date="2025-08" db="UniProtKB">
        <authorList>
            <consortium name="RefSeq"/>
        </authorList>
    </citation>
    <scope>IDENTIFICATION</scope>
    <source>
        <tissue evidence="14">Thorax and Abdomen</tissue>
    </source>
</reference>
<evidence type="ECO:0000259" key="12">
    <source>
        <dbReference type="SMART" id="SM00235"/>
    </source>
</evidence>
<keyword evidence="5" id="KW-0732">Signal</keyword>
<keyword evidence="6" id="KW-0677">Repeat</keyword>
<evidence type="ECO:0000256" key="6">
    <source>
        <dbReference type="ARBA" id="ARBA00022737"/>
    </source>
</evidence>
<dbReference type="CDD" id="cd04278">
    <property type="entry name" value="ZnMc_MMP"/>
    <property type="match status" value="1"/>
</dbReference>
<evidence type="ECO:0000313" key="13">
    <source>
        <dbReference type="Proteomes" id="UP000829291"/>
    </source>
</evidence>
<dbReference type="InterPro" id="IPR006026">
    <property type="entry name" value="Peptidase_Metallo"/>
</dbReference>
<dbReference type="Gene3D" id="2.110.10.10">
    <property type="entry name" value="Hemopexin-like domain"/>
    <property type="match status" value="1"/>
</dbReference>
<dbReference type="PROSITE" id="PS00546">
    <property type="entry name" value="CYSTEINE_SWITCH"/>
    <property type="match status" value="1"/>
</dbReference>
<dbReference type="Pfam" id="PF00413">
    <property type="entry name" value="Peptidase_M10"/>
    <property type="match status" value="1"/>
</dbReference>
<feature type="domain" description="Peptidase metallopeptidase" evidence="12">
    <location>
        <begin position="134"/>
        <end position="298"/>
    </location>
</feature>
<dbReference type="GO" id="GO:0008237">
    <property type="term" value="F:metallopeptidase activity"/>
    <property type="evidence" value="ECO:0007669"/>
    <property type="project" value="UniProtKB-KW"/>
</dbReference>
<dbReference type="InterPro" id="IPR021190">
    <property type="entry name" value="Pept_M10A"/>
</dbReference>
<keyword evidence="7" id="KW-0378">Hydrolase</keyword>
<evidence type="ECO:0000313" key="14">
    <source>
        <dbReference type="RefSeq" id="XP_046595443.1"/>
    </source>
</evidence>
<dbReference type="CDD" id="cd00094">
    <property type="entry name" value="HX"/>
    <property type="match status" value="1"/>
</dbReference>
<dbReference type="PANTHER" id="PTHR10201:SF169">
    <property type="entry name" value="MATRIX METALLOPROTEINASE-16-LIKE PROTEIN"/>
    <property type="match status" value="1"/>
</dbReference>
<dbReference type="SMART" id="SM00235">
    <property type="entry name" value="ZnMc"/>
    <property type="match status" value="1"/>
</dbReference>
<dbReference type="RefSeq" id="XP_046595443.1">
    <property type="nucleotide sequence ID" value="XM_046739487.1"/>
</dbReference>
<keyword evidence="9 14" id="KW-0482">Metalloprotease</keyword>
<feature type="repeat" description="Hemopexin" evidence="11">
    <location>
        <begin position="479"/>
        <end position="526"/>
    </location>
</feature>
<dbReference type="InterPro" id="IPR024079">
    <property type="entry name" value="MetalloPept_cat_dom_sf"/>
</dbReference>
<protein>
    <submittedName>
        <fullName evidence="14">Matrix metalloproteinase-2</fullName>
    </submittedName>
</protein>